<proteinExistence type="predicted"/>
<dbReference type="AlphaFoldDB" id="A0A9N8DKL2"/>
<keyword evidence="2" id="KW-1133">Transmembrane helix</keyword>
<evidence type="ECO:0008006" key="5">
    <source>
        <dbReference type="Google" id="ProtNLM"/>
    </source>
</evidence>
<sequence>MPRRIQDSSSPDISNNDDKYESLCVIGLPPSLVDLPTQDDDSTQQPSEATSNVHSYSHRHSQTLPSSNSKGSNKSTSNRTSNTASTSNRSPDSRDLESGHEEYSFHFGATMIDQGKSGRDPTVRLLMFGAACIVLVLVVVAVALQPWNAFTATSDDPAPISSFVDTATVLEEFTTVSPTTIALPSSTIADESDNVDMAPLLLEPEELPEKQSNP</sequence>
<evidence type="ECO:0000313" key="3">
    <source>
        <dbReference type="EMBL" id="CAB9504827.1"/>
    </source>
</evidence>
<evidence type="ECO:0000313" key="4">
    <source>
        <dbReference type="Proteomes" id="UP001153069"/>
    </source>
</evidence>
<feature type="compositionally biased region" description="Low complexity" evidence="1">
    <location>
        <begin position="66"/>
        <end position="90"/>
    </location>
</feature>
<feature type="transmembrane region" description="Helical" evidence="2">
    <location>
        <begin position="125"/>
        <end position="147"/>
    </location>
</feature>
<evidence type="ECO:0000256" key="1">
    <source>
        <dbReference type="SAM" id="MobiDB-lite"/>
    </source>
</evidence>
<organism evidence="3 4">
    <name type="scientific">Seminavis robusta</name>
    <dbReference type="NCBI Taxonomy" id="568900"/>
    <lineage>
        <taxon>Eukaryota</taxon>
        <taxon>Sar</taxon>
        <taxon>Stramenopiles</taxon>
        <taxon>Ochrophyta</taxon>
        <taxon>Bacillariophyta</taxon>
        <taxon>Bacillariophyceae</taxon>
        <taxon>Bacillariophycidae</taxon>
        <taxon>Naviculales</taxon>
        <taxon>Naviculaceae</taxon>
        <taxon>Seminavis</taxon>
    </lineage>
</organism>
<feature type="compositionally biased region" description="Polar residues" evidence="1">
    <location>
        <begin position="43"/>
        <end position="55"/>
    </location>
</feature>
<keyword evidence="4" id="KW-1185">Reference proteome</keyword>
<gene>
    <name evidence="3" type="ORF">SEMRO_210_G087580.1</name>
</gene>
<name>A0A9N8DKL2_9STRA</name>
<protein>
    <recommendedName>
        <fullName evidence="5">Transmembrane protein</fullName>
    </recommendedName>
</protein>
<evidence type="ECO:0000256" key="2">
    <source>
        <dbReference type="SAM" id="Phobius"/>
    </source>
</evidence>
<reference evidence="3" key="1">
    <citation type="submission" date="2020-06" db="EMBL/GenBank/DDBJ databases">
        <authorList>
            <consortium name="Plant Systems Biology data submission"/>
        </authorList>
    </citation>
    <scope>NUCLEOTIDE SEQUENCE</scope>
    <source>
        <strain evidence="3">D6</strain>
    </source>
</reference>
<keyword evidence="2" id="KW-0472">Membrane</keyword>
<accession>A0A9N8DKL2</accession>
<dbReference type="EMBL" id="CAICTM010000209">
    <property type="protein sequence ID" value="CAB9504827.1"/>
    <property type="molecule type" value="Genomic_DNA"/>
</dbReference>
<feature type="region of interest" description="Disordered" evidence="1">
    <location>
        <begin position="184"/>
        <end position="214"/>
    </location>
</feature>
<keyword evidence="2" id="KW-0812">Transmembrane</keyword>
<feature type="region of interest" description="Disordered" evidence="1">
    <location>
        <begin position="1"/>
        <end position="99"/>
    </location>
</feature>
<dbReference type="Proteomes" id="UP001153069">
    <property type="component" value="Unassembled WGS sequence"/>
</dbReference>
<comment type="caution">
    <text evidence="3">The sequence shown here is derived from an EMBL/GenBank/DDBJ whole genome shotgun (WGS) entry which is preliminary data.</text>
</comment>